<dbReference type="PROSITE" id="PS50043">
    <property type="entry name" value="HTH_LUXR_2"/>
    <property type="match status" value="1"/>
</dbReference>
<dbReference type="Gene3D" id="1.10.10.10">
    <property type="entry name" value="Winged helix-like DNA-binding domain superfamily/Winged helix DNA-binding domain"/>
    <property type="match status" value="1"/>
</dbReference>
<feature type="transmembrane region" description="Helical" evidence="4">
    <location>
        <begin position="305"/>
        <end position="325"/>
    </location>
</feature>
<evidence type="ECO:0000256" key="1">
    <source>
        <dbReference type="ARBA" id="ARBA00023015"/>
    </source>
</evidence>
<feature type="domain" description="HTH luxR-type" evidence="5">
    <location>
        <begin position="419"/>
        <end position="484"/>
    </location>
</feature>
<feature type="transmembrane region" description="Helical" evidence="4">
    <location>
        <begin position="55"/>
        <end position="78"/>
    </location>
</feature>
<keyword evidence="3" id="KW-0804">Transcription</keyword>
<dbReference type="Proteomes" id="UP000789325">
    <property type="component" value="Unassembled WGS sequence"/>
</dbReference>
<evidence type="ECO:0000256" key="3">
    <source>
        <dbReference type="ARBA" id="ARBA00023163"/>
    </source>
</evidence>
<keyword evidence="2" id="KW-0238">DNA-binding</keyword>
<name>A0A9D2VLD8_9ACTN</name>
<dbReference type="InterPro" id="IPR000792">
    <property type="entry name" value="Tscrpt_reg_LuxR_C"/>
</dbReference>
<dbReference type="EMBL" id="DYZL01000201">
    <property type="protein sequence ID" value="HJH44105.1"/>
    <property type="molecule type" value="Genomic_DNA"/>
</dbReference>
<feature type="transmembrane region" description="Helical" evidence="4">
    <location>
        <begin position="12"/>
        <end position="35"/>
    </location>
</feature>
<dbReference type="GO" id="GO:0003677">
    <property type="term" value="F:DNA binding"/>
    <property type="evidence" value="ECO:0007669"/>
    <property type="project" value="UniProtKB-KW"/>
</dbReference>
<protein>
    <submittedName>
        <fullName evidence="6">Helix-turn-helix transcriptional regulator</fullName>
    </submittedName>
</protein>
<feature type="transmembrane region" description="Helical" evidence="4">
    <location>
        <begin position="151"/>
        <end position="169"/>
    </location>
</feature>
<evidence type="ECO:0000256" key="4">
    <source>
        <dbReference type="SAM" id="Phobius"/>
    </source>
</evidence>
<evidence type="ECO:0000313" key="7">
    <source>
        <dbReference type="Proteomes" id="UP000789325"/>
    </source>
</evidence>
<gene>
    <name evidence="6" type="ORF">K8V16_09985</name>
</gene>
<comment type="caution">
    <text evidence="6">The sequence shown here is derived from an EMBL/GenBank/DDBJ whole genome shotgun (WGS) entry which is preliminary data.</text>
</comment>
<feature type="transmembrane region" description="Helical" evidence="4">
    <location>
        <begin position="117"/>
        <end position="139"/>
    </location>
</feature>
<evidence type="ECO:0000256" key="2">
    <source>
        <dbReference type="ARBA" id="ARBA00023125"/>
    </source>
</evidence>
<reference evidence="6" key="1">
    <citation type="journal article" date="2021" name="PeerJ">
        <title>Extensive microbial diversity within the chicken gut microbiome revealed by metagenomics and culture.</title>
        <authorList>
            <person name="Gilroy R."/>
            <person name="Ravi A."/>
            <person name="Getino M."/>
            <person name="Pursley I."/>
            <person name="Horton D.L."/>
            <person name="Alikhan N.F."/>
            <person name="Baker D."/>
            <person name="Gharbi K."/>
            <person name="Hall N."/>
            <person name="Watson M."/>
            <person name="Adriaenssens E.M."/>
            <person name="Foster-Nyarko E."/>
            <person name="Jarju S."/>
            <person name="Secka A."/>
            <person name="Antonio M."/>
            <person name="Oren A."/>
            <person name="Chaudhuri R.R."/>
            <person name="La Ragione R."/>
            <person name="Hildebrand F."/>
            <person name="Pallen M.J."/>
        </authorList>
    </citation>
    <scope>NUCLEOTIDE SEQUENCE</scope>
    <source>
        <strain evidence="6">USAMLcec12-2067</strain>
    </source>
</reference>
<feature type="transmembrane region" description="Helical" evidence="4">
    <location>
        <begin position="90"/>
        <end position="111"/>
    </location>
</feature>
<evidence type="ECO:0000259" key="5">
    <source>
        <dbReference type="PROSITE" id="PS50043"/>
    </source>
</evidence>
<feature type="transmembrane region" description="Helical" evidence="4">
    <location>
        <begin position="217"/>
        <end position="236"/>
    </location>
</feature>
<dbReference type="SUPFAM" id="SSF46894">
    <property type="entry name" value="C-terminal effector domain of the bipartite response regulators"/>
    <property type="match status" value="1"/>
</dbReference>
<keyword evidence="1" id="KW-0805">Transcription regulation</keyword>
<dbReference type="SMART" id="SM00421">
    <property type="entry name" value="HTH_LUXR"/>
    <property type="match status" value="1"/>
</dbReference>
<accession>A0A9D2VLD8</accession>
<keyword evidence="4" id="KW-0472">Membrane</keyword>
<dbReference type="PRINTS" id="PR00038">
    <property type="entry name" value="HTHLUXR"/>
</dbReference>
<dbReference type="PANTHER" id="PTHR44688:SF16">
    <property type="entry name" value="DNA-BINDING TRANSCRIPTIONAL ACTIVATOR DEVR_DOSR"/>
    <property type="match status" value="1"/>
</dbReference>
<keyword evidence="4" id="KW-0812">Transmembrane</keyword>
<dbReference type="AlphaFoldDB" id="A0A9D2VLD8"/>
<evidence type="ECO:0000313" key="6">
    <source>
        <dbReference type="EMBL" id="HJH44105.1"/>
    </source>
</evidence>
<feature type="transmembrane region" description="Helical" evidence="4">
    <location>
        <begin position="337"/>
        <end position="358"/>
    </location>
</feature>
<feature type="transmembrane region" description="Helical" evidence="4">
    <location>
        <begin position="370"/>
        <end position="391"/>
    </location>
</feature>
<dbReference type="RefSeq" id="WP_239938880.1">
    <property type="nucleotide sequence ID" value="NZ_PPEL01000062.1"/>
</dbReference>
<dbReference type="PANTHER" id="PTHR44688">
    <property type="entry name" value="DNA-BINDING TRANSCRIPTIONAL ACTIVATOR DEVR_DOSR"/>
    <property type="match status" value="1"/>
</dbReference>
<dbReference type="CDD" id="cd06170">
    <property type="entry name" value="LuxR_C_like"/>
    <property type="match status" value="1"/>
</dbReference>
<dbReference type="PROSITE" id="PS00622">
    <property type="entry name" value="HTH_LUXR_1"/>
    <property type="match status" value="1"/>
</dbReference>
<organism evidence="6 7">
    <name type="scientific">Rubneribacter badeniensis</name>
    <dbReference type="NCBI Taxonomy" id="2070688"/>
    <lineage>
        <taxon>Bacteria</taxon>
        <taxon>Bacillati</taxon>
        <taxon>Actinomycetota</taxon>
        <taxon>Coriobacteriia</taxon>
        <taxon>Eggerthellales</taxon>
        <taxon>Eggerthellaceae</taxon>
        <taxon>Rubneribacter</taxon>
    </lineage>
</organism>
<dbReference type="Pfam" id="PF00196">
    <property type="entry name" value="GerE"/>
    <property type="match status" value="1"/>
</dbReference>
<feature type="transmembrane region" description="Helical" evidence="4">
    <location>
        <begin position="283"/>
        <end position="299"/>
    </location>
</feature>
<sequence length="485" mass="52212">MRGMRTIRAKEWARDAAALPFSLGYALYLAFGYTLFHPTTLFSAADGNVGEQMEFCFLIAIVFARIATYVATAAFAALRKSARLAVSMTAACVSGSVGFLVVCMLLEFAGFAPGGVLTPWMMLAGAFFGFGDAMANLLWARFSSTLSLRSAYLFVLLSNLASLAAYLLLVLFPPAFVVPATAALFVCSTVFAKPCIEQRPEQAAEYSSPVFKSAISSLWHPVLGTAILSFLSALMLQMPAQREMPLATFQTTSLVTQPVVIVALLVPALLIKRQPELGSVYKVALPLSAAGFLLLPLIWNDAGGLANACAQLGTLVANIILWCMLSDVVRDTKLPVPLVFSLALLIVNASRLAGTLVAHANADTLARGDIALTMVALVAVYLVAMISLFLVKERKRTPPPADGPAATEPLDMLAIKCNALADRTRFTPREREIVLHLAQGRTVHAISEKLFVSENTVKSHIKSVYLKLDIHSRAELIEIISEEDA</sequence>
<feature type="transmembrane region" description="Helical" evidence="4">
    <location>
        <begin position="248"/>
        <end position="271"/>
    </location>
</feature>
<proteinExistence type="predicted"/>
<dbReference type="InterPro" id="IPR016032">
    <property type="entry name" value="Sig_transdc_resp-reg_C-effctor"/>
</dbReference>
<keyword evidence="4" id="KW-1133">Transmembrane helix</keyword>
<dbReference type="InterPro" id="IPR036388">
    <property type="entry name" value="WH-like_DNA-bd_sf"/>
</dbReference>
<dbReference type="GO" id="GO:0006355">
    <property type="term" value="P:regulation of DNA-templated transcription"/>
    <property type="evidence" value="ECO:0007669"/>
    <property type="project" value="InterPro"/>
</dbReference>
<reference evidence="6" key="2">
    <citation type="submission" date="2021-09" db="EMBL/GenBank/DDBJ databases">
        <authorList>
            <person name="Gilroy R."/>
        </authorList>
    </citation>
    <scope>NUCLEOTIDE SEQUENCE</scope>
    <source>
        <strain evidence="6">USAMLcec12-2067</strain>
    </source>
</reference>
<feature type="transmembrane region" description="Helical" evidence="4">
    <location>
        <begin position="175"/>
        <end position="196"/>
    </location>
</feature>